<accession>A0ABP9BA91</accession>
<keyword evidence="4" id="KW-1185">Reference proteome</keyword>
<dbReference type="Proteomes" id="UP001500928">
    <property type="component" value="Unassembled WGS sequence"/>
</dbReference>
<dbReference type="InterPro" id="IPR019692">
    <property type="entry name" value="CFP-6_PH"/>
</dbReference>
<reference evidence="4" key="1">
    <citation type="journal article" date="2019" name="Int. J. Syst. Evol. Microbiol.">
        <title>The Global Catalogue of Microorganisms (GCM) 10K type strain sequencing project: providing services to taxonomists for standard genome sequencing and annotation.</title>
        <authorList>
            <consortium name="The Broad Institute Genomics Platform"/>
            <consortium name="The Broad Institute Genome Sequencing Center for Infectious Disease"/>
            <person name="Wu L."/>
            <person name="Ma J."/>
        </authorList>
    </citation>
    <scope>NUCLEOTIDE SEQUENCE [LARGE SCALE GENOMIC DNA]</scope>
    <source>
        <strain evidence="4">JCM 17979</strain>
    </source>
</reference>
<evidence type="ECO:0000256" key="1">
    <source>
        <dbReference type="SAM" id="Phobius"/>
    </source>
</evidence>
<evidence type="ECO:0000259" key="2">
    <source>
        <dbReference type="Pfam" id="PF10756"/>
    </source>
</evidence>
<dbReference type="Pfam" id="PF10756">
    <property type="entry name" value="bPH_6"/>
    <property type="match status" value="1"/>
</dbReference>
<evidence type="ECO:0000313" key="4">
    <source>
        <dbReference type="Proteomes" id="UP001500928"/>
    </source>
</evidence>
<keyword evidence="1" id="KW-0472">Membrane</keyword>
<comment type="caution">
    <text evidence="3">The sequence shown here is derived from an EMBL/GenBank/DDBJ whole genome shotgun (WGS) entry which is preliminary data.</text>
</comment>
<keyword evidence="1" id="KW-0812">Transmembrane</keyword>
<gene>
    <name evidence="3" type="ORF">GCM10023200_29900</name>
</gene>
<dbReference type="RefSeq" id="WP_345416104.1">
    <property type="nucleotide sequence ID" value="NZ_BAABHO010000022.1"/>
</dbReference>
<feature type="transmembrane region" description="Helical" evidence="1">
    <location>
        <begin position="65"/>
        <end position="82"/>
    </location>
</feature>
<organism evidence="3 4">
    <name type="scientific">Actinomycetospora chlora</name>
    <dbReference type="NCBI Taxonomy" id="663608"/>
    <lineage>
        <taxon>Bacteria</taxon>
        <taxon>Bacillati</taxon>
        <taxon>Actinomycetota</taxon>
        <taxon>Actinomycetes</taxon>
        <taxon>Pseudonocardiales</taxon>
        <taxon>Pseudonocardiaceae</taxon>
        <taxon>Actinomycetospora</taxon>
    </lineage>
</organism>
<name>A0ABP9BA91_9PSEU</name>
<evidence type="ECO:0000313" key="3">
    <source>
        <dbReference type="EMBL" id="GAA4792456.1"/>
    </source>
</evidence>
<feature type="domain" description="Low molecular weight protein antigen 6 PH" evidence="2">
    <location>
        <begin position="83"/>
        <end position="153"/>
    </location>
</feature>
<keyword evidence="1" id="KW-1133">Transmembrane helix</keyword>
<proteinExistence type="predicted"/>
<dbReference type="EMBL" id="BAABHO010000022">
    <property type="protein sequence ID" value="GAA4792456.1"/>
    <property type="molecule type" value="Genomic_DNA"/>
</dbReference>
<feature type="transmembrane region" description="Helical" evidence="1">
    <location>
        <begin position="30"/>
        <end position="53"/>
    </location>
</feature>
<sequence length="164" mass="17601">MTAPQGPVVPPEALDIGEVELEVRPVRIRWVASIIAAFLFAFFGAGALLVFVAPSGFIFRAADQVAMVVLGALLAGGALLFTRPRLRAGPGGVEVRATILTRRVPWSEVVAVTFPDGAQFARLDLPDDEYLTISALQAVDRGHAARGVTALRRLHAQYHHPDRG</sequence>
<protein>
    <submittedName>
        <fullName evidence="3">PH domain-containing protein</fullName>
    </submittedName>
</protein>